<dbReference type="AlphaFoldDB" id="L8X4U6"/>
<accession>L8X4U6</accession>
<feature type="coiled-coil region" evidence="1">
    <location>
        <begin position="146"/>
        <end position="173"/>
    </location>
</feature>
<evidence type="ECO:0000313" key="3">
    <source>
        <dbReference type="EMBL" id="ELU45306.1"/>
    </source>
</evidence>
<evidence type="ECO:0000256" key="2">
    <source>
        <dbReference type="SAM" id="Phobius"/>
    </source>
</evidence>
<reference evidence="3 4" key="1">
    <citation type="journal article" date="2013" name="Nat. Commun.">
        <title>The evolution and pathogenic mechanisms of the rice sheath blight pathogen.</title>
        <authorList>
            <person name="Zheng A."/>
            <person name="Lin R."/>
            <person name="Xu L."/>
            <person name="Qin P."/>
            <person name="Tang C."/>
            <person name="Ai P."/>
            <person name="Zhang D."/>
            <person name="Liu Y."/>
            <person name="Sun Z."/>
            <person name="Feng H."/>
            <person name="Wang Y."/>
            <person name="Chen Y."/>
            <person name="Liang X."/>
            <person name="Fu R."/>
            <person name="Li Q."/>
            <person name="Zhang J."/>
            <person name="Yu X."/>
            <person name="Xie Z."/>
            <person name="Ding L."/>
            <person name="Guan P."/>
            <person name="Tang J."/>
            <person name="Liang Y."/>
            <person name="Wang S."/>
            <person name="Deng Q."/>
            <person name="Li S."/>
            <person name="Zhu J."/>
            <person name="Wang L."/>
            <person name="Liu H."/>
            <person name="Li P."/>
        </authorList>
    </citation>
    <scope>NUCLEOTIDE SEQUENCE [LARGE SCALE GENOMIC DNA]</scope>
    <source>
        <strain evidence="4">AG-1 IA</strain>
    </source>
</reference>
<dbReference type="EMBL" id="AFRT01000106">
    <property type="protein sequence ID" value="ELU45306.1"/>
    <property type="molecule type" value="Genomic_DNA"/>
</dbReference>
<evidence type="ECO:0000313" key="4">
    <source>
        <dbReference type="Proteomes" id="UP000011668"/>
    </source>
</evidence>
<protein>
    <submittedName>
        <fullName evidence="3">Uncharacterized protein</fullName>
    </submittedName>
</protein>
<keyword evidence="2" id="KW-0812">Transmembrane</keyword>
<evidence type="ECO:0000256" key="1">
    <source>
        <dbReference type="SAM" id="Coils"/>
    </source>
</evidence>
<name>L8X4U6_THACA</name>
<dbReference type="HOGENOM" id="CLU_980653_0_0_1"/>
<dbReference type="Proteomes" id="UP000011668">
    <property type="component" value="Unassembled WGS sequence"/>
</dbReference>
<sequence length="284" mass="31904">MEPPKWTRDFRRWPDDDDCLPLSPCPHGLRKGTFELLCAPMPSLRVILFSIYITTSQLPGLKLDWTPLTNLLPNPAPQPVPTHIYYNRGPRFMRRGPSRLIWFGLGGIATYWFIQSREQKREMLMSQGADTQRAGHCHAAWGWGRWGDHRREMNEAQQKMEDHRRKVQEQFADFGNIGGDKVRPLRSLRVGHLCTDSFSQLADMAESSLDSVMSSVVALKAVSSFQLPFVGAILTDLVTENSRTASCIASCSSRGVKGRSSPRVTAKTWSLTSTILNTLLSCPG</sequence>
<comment type="caution">
    <text evidence="3">The sequence shown here is derived from an EMBL/GenBank/DDBJ whole genome shotgun (WGS) entry which is preliminary data.</text>
</comment>
<keyword evidence="2" id="KW-1133">Transmembrane helix</keyword>
<dbReference type="OrthoDB" id="2960209at2759"/>
<keyword evidence="4" id="KW-1185">Reference proteome</keyword>
<keyword evidence="2" id="KW-0472">Membrane</keyword>
<proteinExistence type="predicted"/>
<keyword evidence="1" id="KW-0175">Coiled coil</keyword>
<feature type="transmembrane region" description="Helical" evidence="2">
    <location>
        <begin position="96"/>
        <end position="114"/>
    </location>
</feature>
<gene>
    <name evidence="3" type="ORF">AG1IA_00666</name>
</gene>
<organism evidence="3 4">
    <name type="scientific">Thanatephorus cucumeris (strain AG1-IA)</name>
    <name type="common">Rice sheath blight fungus</name>
    <name type="synonym">Rhizoctonia solani</name>
    <dbReference type="NCBI Taxonomy" id="983506"/>
    <lineage>
        <taxon>Eukaryota</taxon>
        <taxon>Fungi</taxon>
        <taxon>Dikarya</taxon>
        <taxon>Basidiomycota</taxon>
        <taxon>Agaricomycotina</taxon>
        <taxon>Agaricomycetes</taxon>
        <taxon>Cantharellales</taxon>
        <taxon>Ceratobasidiaceae</taxon>
        <taxon>Rhizoctonia</taxon>
        <taxon>Rhizoctonia solani AG-1</taxon>
    </lineage>
</organism>